<name>A0ABY1N5C1_9HYPH</name>
<keyword evidence="4" id="KW-0804">Transcription</keyword>
<dbReference type="Gene3D" id="3.40.190.290">
    <property type="match status" value="1"/>
</dbReference>
<dbReference type="Proteomes" id="UP001157914">
    <property type="component" value="Unassembled WGS sequence"/>
</dbReference>
<dbReference type="Pfam" id="PF00126">
    <property type="entry name" value="HTH_1"/>
    <property type="match status" value="1"/>
</dbReference>
<evidence type="ECO:0000313" key="6">
    <source>
        <dbReference type="EMBL" id="SMP00454.1"/>
    </source>
</evidence>
<feature type="domain" description="HTH lysR-type" evidence="5">
    <location>
        <begin position="12"/>
        <end position="69"/>
    </location>
</feature>
<evidence type="ECO:0000259" key="5">
    <source>
        <dbReference type="PROSITE" id="PS50931"/>
    </source>
</evidence>
<dbReference type="SUPFAM" id="SSF53850">
    <property type="entry name" value="Periplasmic binding protein-like II"/>
    <property type="match status" value="1"/>
</dbReference>
<dbReference type="EMBL" id="FXTT01000001">
    <property type="protein sequence ID" value="SMP00454.1"/>
    <property type="molecule type" value="Genomic_DNA"/>
</dbReference>
<evidence type="ECO:0000256" key="3">
    <source>
        <dbReference type="ARBA" id="ARBA00023125"/>
    </source>
</evidence>
<dbReference type="InterPro" id="IPR036388">
    <property type="entry name" value="WH-like_DNA-bd_sf"/>
</dbReference>
<dbReference type="InterPro" id="IPR050950">
    <property type="entry name" value="HTH-type_LysR_regulators"/>
</dbReference>
<reference evidence="6 7" key="1">
    <citation type="submission" date="2017-05" db="EMBL/GenBank/DDBJ databases">
        <authorList>
            <person name="Varghese N."/>
            <person name="Submissions S."/>
        </authorList>
    </citation>
    <scope>NUCLEOTIDE SEQUENCE [LARGE SCALE GENOMIC DNA]</scope>
    <source>
        <strain evidence="6 7">DSM 15949</strain>
    </source>
</reference>
<evidence type="ECO:0000256" key="1">
    <source>
        <dbReference type="ARBA" id="ARBA00009437"/>
    </source>
</evidence>
<keyword evidence="3" id="KW-0238">DNA-binding</keyword>
<dbReference type="PANTHER" id="PTHR30419">
    <property type="entry name" value="HTH-TYPE TRANSCRIPTIONAL REGULATOR YBHD"/>
    <property type="match status" value="1"/>
</dbReference>
<sequence length="309" mass="33095">MTIPRSRSRSALSLGQLRALEAVVRTGSFSAAAKDVGVSQPSISNHIQGLEGRYKTKLLVKSGYSVTPAPALKALLPKIRAALALTRDIESELARQTTLTAGDLRIGYSTYQLAIPRISHFMSRYPDIVIEARALATQDILDLFENGDIDIGFVTGKEIPAGLDGELLMQSRIVLAAPSDHPLATRDQVTWTDVAKLPLLQRESTSGTRRLFEGAATVAGIKPKTILALGSWGSIATLIRSGLGLGIAMEAELSERDGCIPIPISDPALIARHYVVWQKEMAKVATVEAFRASLLEPLGVPANDVPAPT</sequence>
<dbReference type="InterPro" id="IPR036390">
    <property type="entry name" value="WH_DNA-bd_sf"/>
</dbReference>
<dbReference type="SUPFAM" id="SSF46785">
    <property type="entry name" value="Winged helix' DNA-binding domain"/>
    <property type="match status" value="1"/>
</dbReference>
<dbReference type="CDD" id="cd05466">
    <property type="entry name" value="PBP2_LTTR_substrate"/>
    <property type="match status" value="1"/>
</dbReference>
<keyword evidence="2" id="KW-0805">Transcription regulation</keyword>
<dbReference type="Gene3D" id="1.10.10.10">
    <property type="entry name" value="Winged helix-like DNA-binding domain superfamily/Winged helix DNA-binding domain"/>
    <property type="match status" value="1"/>
</dbReference>
<dbReference type="Pfam" id="PF03466">
    <property type="entry name" value="LysR_substrate"/>
    <property type="match status" value="1"/>
</dbReference>
<organism evidence="6 7">
    <name type="scientific">Roseibium denhamense</name>
    <dbReference type="NCBI Taxonomy" id="76305"/>
    <lineage>
        <taxon>Bacteria</taxon>
        <taxon>Pseudomonadati</taxon>
        <taxon>Pseudomonadota</taxon>
        <taxon>Alphaproteobacteria</taxon>
        <taxon>Hyphomicrobiales</taxon>
        <taxon>Stappiaceae</taxon>
        <taxon>Roseibium</taxon>
    </lineage>
</organism>
<dbReference type="InterPro" id="IPR005119">
    <property type="entry name" value="LysR_subst-bd"/>
</dbReference>
<comment type="caution">
    <text evidence="6">The sequence shown here is derived from an EMBL/GenBank/DDBJ whole genome shotgun (WGS) entry which is preliminary data.</text>
</comment>
<keyword evidence="7" id="KW-1185">Reference proteome</keyword>
<dbReference type="PANTHER" id="PTHR30419:SF7">
    <property type="entry name" value="HTH-TYPE TRANSCRIPTIONAL REGULATOR TDCA"/>
    <property type="match status" value="1"/>
</dbReference>
<dbReference type="PROSITE" id="PS50931">
    <property type="entry name" value="HTH_LYSR"/>
    <property type="match status" value="1"/>
</dbReference>
<proteinExistence type="inferred from homology"/>
<dbReference type="RefSeq" id="WP_155189751.1">
    <property type="nucleotide sequence ID" value="NZ_BAAAEA010000001.1"/>
</dbReference>
<comment type="similarity">
    <text evidence="1">Belongs to the LysR transcriptional regulatory family.</text>
</comment>
<dbReference type="InterPro" id="IPR000847">
    <property type="entry name" value="LysR_HTH_N"/>
</dbReference>
<evidence type="ECO:0000256" key="2">
    <source>
        <dbReference type="ARBA" id="ARBA00023015"/>
    </source>
</evidence>
<accession>A0ABY1N5C1</accession>
<protein>
    <submittedName>
        <fullName evidence="6">Transcriptional regulator, LysR family</fullName>
    </submittedName>
</protein>
<evidence type="ECO:0000256" key="4">
    <source>
        <dbReference type="ARBA" id="ARBA00023163"/>
    </source>
</evidence>
<evidence type="ECO:0000313" key="7">
    <source>
        <dbReference type="Proteomes" id="UP001157914"/>
    </source>
</evidence>
<gene>
    <name evidence="6" type="ORF">SAMN06265374_0214</name>
</gene>